<evidence type="ECO:0000259" key="9">
    <source>
        <dbReference type="PROSITE" id="PS01124"/>
    </source>
</evidence>
<dbReference type="InterPro" id="IPR011006">
    <property type="entry name" value="CheY-like_superfamily"/>
</dbReference>
<keyword evidence="2" id="KW-0963">Cytoplasm</keyword>
<dbReference type="SUPFAM" id="SSF52172">
    <property type="entry name" value="CheY-like"/>
    <property type="match status" value="1"/>
</dbReference>
<reference evidence="11" key="1">
    <citation type="submission" date="2020-02" db="EMBL/GenBank/DDBJ databases">
        <authorList>
            <person name="Shen X.-R."/>
            <person name="Zhang Y.-X."/>
        </authorList>
    </citation>
    <scope>NUCLEOTIDE SEQUENCE</scope>
    <source>
        <strain evidence="11">SYP-B3998</strain>
    </source>
</reference>
<evidence type="ECO:0000313" key="11">
    <source>
        <dbReference type="EMBL" id="NEW04961.1"/>
    </source>
</evidence>
<keyword evidence="3 8" id="KW-0597">Phosphoprotein</keyword>
<organism evidence="11">
    <name type="scientific">Paenibacillus sp. SYP-B3998</name>
    <dbReference type="NCBI Taxonomy" id="2678564"/>
    <lineage>
        <taxon>Bacteria</taxon>
        <taxon>Bacillati</taxon>
        <taxon>Bacillota</taxon>
        <taxon>Bacilli</taxon>
        <taxon>Bacillales</taxon>
        <taxon>Paenibacillaceae</taxon>
        <taxon>Paenibacillus</taxon>
    </lineage>
</organism>
<keyword evidence="5" id="KW-0805">Transcription regulation</keyword>
<dbReference type="Gene3D" id="1.10.10.60">
    <property type="entry name" value="Homeodomain-like"/>
    <property type="match status" value="2"/>
</dbReference>
<sequence>MVSEALIGVMIVDDEAIIRKGLKATIPWEKYGMKVVADAPTGTKAWDAFMVERPEVVITDIVMPEMNGIELAKLIKENEPQTKVLLLSCHSDFGYVQQGIKLGASGYLLKTSYNDDELEEFLEQFQHEIDTHKRLRKKEGQKQFLDWLYGIDLHLTETLPSAKEWQWVLEPSLIYLAANATGEAALSLKVIADQWMFEVIKFAEDRFFLLGPAASCKEFDKQLIDLKSRYPQLRWIKEGPVAGIERWMEAVKRVYRQTETEHTYNVNPEAWPEPIALAVKMIVQRVDEKLSVSDVAREVGLSRSHLSSLFKKTLGEGFVAYTYRTKLKAAQQLLTTTDTTVQDIADKLGMIDAKYFSKWFKRCTGKTPSEFRHVNKH</sequence>
<evidence type="ECO:0000256" key="2">
    <source>
        <dbReference type="ARBA" id="ARBA00022490"/>
    </source>
</evidence>
<dbReference type="PROSITE" id="PS50110">
    <property type="entry name" value="RESPONSE_REGULATORY"/>
    <property type="match status" value="1"/>
</dbReference>
<keyword evidence="7" id="KW-0804">Transcription</keyword>
<dbReference type="CDD" id="cd17536">
    <property type="entry name" value="REC_YesN-like"/>
    <property type="match status" value="1"/>
</dbReference>
<dbReference type="SMART" id="SM00448">
    <property type="entry name" value="REC"/>
    <property type="match status" value="1"/>
</dbReference>
<protein>
    <submittedName>
        <fullName evidence="11">Response regulator</fullName>
    </submittedName>
</protein>
<dbReference type="EMBL" id="JAAIKC010000001">
    <property type="protein sequence ID" value="NEW04961.1"/>
    <property type="molecule type" value="Genomic_DNA"/>
</dbReference>
<dbReference type="InterPro" id="IPR051552">
    <property type="entry name" value="HptR"/>
</dbReference>
<dbReference type="PROSITE" id="PS00041">
    <property type="entry name" value="HTH_ARAC_FAMILY_1"/>
    <property type="match status" value="1"/>
</dbReference>
<evidence type="ECO:0000256" key="4">
    <source>
        <dbReference type="ARBA" id="ARBA00023012"/>
    </source>
</evidence>
<proteinExistence type="predicted"/>
<dbReference type="GO" id="GO:0003700">
    <property type="term" value="F:DNA-binding transcription factor activity"/>
    <property type="evidence" value="ECO:0007669"/>
    <property type="project" value="InterPro"/>
</dbReference>
<comment type="subcellular location">
    <subcellularLocation>
        <location evidence="1">Cytoplasm</location>
    </subcellularLocation>
</comment>
<accession>A0A6G3ZTP7</accession>
<dbReference type="SUPFAM" id="SSF46689">
    <property type="entry name" value="Homeodomain-like"/>
    <property type="match status" value="2"/>
</dbReference>
<keyword evidence="6" id="KW-0238">DNA-binding</keyword>
<name>A0A6G3ZTP7_9BACL</name>
<dbReference type="GO" id="GO:0000160">
    <property type="term" value="P:phosphorelay signal transduction system"/>
    <property type="evidence" value="ECO:0007669"/>
    <property type="project" value="UniProtKB-KW"/>
</dbReference>
<dbReference type="Gene3D" id="3.40.50.2300">
    <property type="match status" value="1"/>
</dbReference>
<dbReference type="AlphaFoldDB" id="A0A6G3ZTP7"/>
<dbReference type="Pfam" id="PF12833">
    <property type="entry name" value="HTH_18"/>
    <property type="match status" value="1"/>
</dbReference>
<evidence type="ECO:0000256" key="8">
    <source>
        <dbReference type="PROSITE-ProRule" id="PRU00169"/>
    </source>
</evidence>
<evidence type="ECO:0000256" key="6">
    <source>
        <dbReference type="ARBA" id="ARBA00023125"/>
    </source>
</evidence>
<dbReference type="RefSeq" id="WP_163940866.1">
    <property type="nucleotide sequence ID" value="NZ_JAAIKC010000001.1"/>
</dbReference>
<evidence type="ECO:0000256" key="3">
    <source>
        <dbReference type="ARBA" id="ARBA00022553"/>
    </source>
</evidence>
<gene>
    <name evidence="11" type="ORF">GK047_02875</name>
</gene>
<dbReference type="InterPro" id="IPR009057">
    <property type="entry name" value="Homeodomain-like_sf"/>
</dbReference>
<feature type="modified residue" description="4-aspartylphosphate" evidence="8">
    <location>
        <position position="60"/>
    </location>
</feature>
<dbReference type="PROSITE" id="PS01124">
    <property type="entry name" value="HTH_ARAC_FAMILY_2"/>
    <property type="match status" value="1"/>
</dbReference>
<dbReference type="GO" id="GO:0005737">
    <property type="term" value="C:cytoplasm"/>
    <property type="evidence" value="ECO:0007669"/>
    <property type="project" value="UniProtKB-SubCell"/>
</dbReference>
<dbReference type="InterPro" id="IPR018062">
    <property type="entry name" value="HTH_AraC-typ_CS"/>
</dbReference>
<dbReference type="InterPro" id="IPR001789">
    <property type="entry name" value="Sig_transdc_resp-reg_receiver"/>
</dbReference>
<dbReference type="SMART" id="SM00342">
    <property type="entry name" value="HTH_ARAC"/>
    <property type="match status" value="1"/>
</dbReference>
<evidence type="ECO:0000256" key="5">
    <source>
        <dbReference type="ARBA" id="ARBA00023015"/>
    </source>
</evidence>
<dbReference type="GO" id="GO:0043565">
    <property type="term" value="F:sequence-specific DNA binding"/>
    <property type="evidence" value="ECO:0007669"/>
    <property type="project" value="InterPro"/>
</dbReference>
<feature type="domain" description="Response regulatory" evidence="10">
    <location>
        <begin position="8"/>
        <end position="125"/>
    </location>
</feature>
<evidence type="ECO:0000256" key="7">
    <source>
        <dbReference type="ARBA" id="ARBA00023163"/>
    </source>
</evidence>
<comment type="caution">
    <text evidence="11">The sequence shown here is derived from an EMBL/GenBank/DDBJ whole genome shotgun (WGS) entry which is preliminary data.</text>
</comment>
<evidence type="ECO:0000256" key="1">
    <source>
        <dbReference type="ARBA" id="ARBA00004496"/>
    </source>
</evidence>
<dbReference type="InterPro" id="IPR018060">
    <property type="entry name" value="HTH_AraC"/>
</dbReference>
<keyword evidence="4" id="KW-0902">Two-component regulatory system</keyword>
<dbReference type="PANTHER" id="PTHR42713">
    <property type="entry name" value="HISTIDINE KINASE-RELATED"/>
    <property type="match status" value="1"/>
</dbReference>
<dbReference type="Pfam" id="PF00072">
    <property type="entry name" value="Response_reg"/>
    <property type="match status" value="1"/>
</dbReference>
<evidence type="ECO:0000259" key="10">
    <source>
        <dbReference type="PROSITE" id="PS50110"/>
    </source>
</evidence>
<dbReference type="PANTHER" id="PTHR42713:SF3">
    <property type="entry name" value="TRANSCRIPTIONAL REGULATORY PROTEIN HPTR"/>
    <property type="match status" value="1"/>
</dbReference>
<feature type="domain" description="HTH araC/xylS-type" evidence="9">
    <location>
        <begin position="276"/>
        <end position="374"/>
    </location>
</feature>